<dbReference type="Pfam" id="PF01370">
    <property type="entry name" value="Epimerase"/>
    <property type="match status" value="1"/>
</dbReference>
<dbReference type="InterPro" id="IPR036291">
    <property type="entry name" value="NAD(P)-bd_dom_sf"/>
</dbReference>
<name>A0A6N7W5I6_9ACTO</name>
<comment type="caution">
    <text evidence="4">The sequence shown here is derived from an EMBL/GenBank/DDBJ whole genome shotgun (WGS) entry which is preliminary data.</text>
</comment>
<dbReference type="NCBIfam" id="TIGR01777">
    <property type="entry name" value="yfcH"/>
    <property type="match status" value="1"/>
</dbReference>
<dbReference type="PANTHER" id="PTHR11092:SF0">
    <property type="entry name" value="EPIMERASE FAMILY PROTEIN SDR39U1"/>
    <property type="match status" value="1"/>
</dbReference>
<dbReference type="RefSeq" id="WP_154542972.1">
    <property type="nucleotide sequence ID" value="NZ_VULO01000002.1"/>
</dbReference>
<evidence type="ECO:0000313" key="5">
    <source>
        <dbReference type="Proteomes" id="UP000470875"/>
    </source>
</evidence>
<organism evidence="4 5">
    <name type="scientific">Scrofimicrobium canadense</name>
    <dbReference type="NCBI Taxonomy" id="2652290"/>
    <lineage>
        <taxon>Bacteria</taxon>
        <taxon>Bacillati</taxon>
        <taxon>Actinomycetota</taxon>
        <taxon>Actinomycetes</taxon>
        <taxon>Actinomycetales</taxon>
        <taxon>Actinomycetaceae</taxon>
        <taxon>Scrofimicrobium</taxon>
    </lineage>
</organism>
<dbReference type="AlphaFoldDB" id="A0A6N7W5I6"/>
<comment type="similarity">
    <text evidence="1">Belongs to the NAD(P)-dependent epimerase/dehydratase family. SDR39U1 subfamily.</text>
</comment>
<evidence type="ECO:0000313" key="4">
    <source>
        <dbReference type="EMBL" id="MSS83476.1"/>
    </source>
</evidence>
<dbReference type="Gene3D" id="3.40.50.720">
    <property type="entry name" value="NAD(P)-binding Rossmann-like Domain"/>
    <property type="match status" value="1"/>
</dbReference>
<dbReference type="Pfam" id="PF08338">
    <property type="entry name" value="DUF1731"/>
    <property type="match status" value="1"/>
</dbReference>
<protein>
    <submittedName>
        <fullName evidence="4">TIGR01777 family protein</fullName>
    </submittedName>
</protein>
<feature type="domain" description="NAD-dependent epimerase/dehydratase" evidence="2">
    <location>
        <begin position="5"/>
        <end position="211"/>
    </location>
</feature>
<dbReference type="PANTHER" id="PTHR11092">
    <property type="entry name" value="SUGAR NUCLEOTIDE EPIMERASE RELATED"/>
    <property type="match status" value="1"/>
</dbReference>
<dbReference type="EMBL" id="VULO01000002">
    <property type="protein sequence ID" value="MSS83476.1"/>
    <property type="molecule type" value="Genomic_DNA"/>
</dbReference>
<dbReference type="SUPFAM" id="SSF51735">
    <property type="entry name" value="NAD(P)-binding Rossmann-fold domains"/>
    <property type="match status" value="1"/>
</dbReference>
<feature type="domain" description="DUF1731" evidence="3">
    <location>
        <begin position="245"/>
        <end position="291"/>
    </location>
</feature>
<accession>A0A6N7W5I6</accession>
<dbReference type="InterPro" id="IPR013549">
    <property type="entry name" value="DUF1731"/>
</dbReference>
<keyword evidence="5" id="KW-1185">Reference proteome</keyword>
<proteinExistence type="inferred from homology"/>
<evidence type="ECO:0000259" key="2">
    <source>
        <dbReference type="Pfam" id="PF01370"/>
    </source>
</evidence>
<gene>
    <name evidence="4" type="ORF">FYJ24_01580</name>
</gene>
<dbReference type="InterPro" id="IPR001509">
    <property type="entry name" value="Epimerase_deHydtase"/>
</dbReference>
<evidence type="ECO:0000256" key="1">
    <source>
        <dbReference type="ARBA" id="ARBA00009353"/>
    </source>
</evidence>
<reference evidence="4 5" key="1">
    <citation type="submission" date="2019-08" db="EMBL/GenBank/DDBJ databases">
        <title>In-depth cultivation of the pig gut microbiome towards novel bacterial diversity and tailored functional studies.</title>
        <authorList>
            <person name="Wylensek D."/>
            <person name="Hitch T.C.A."/>
            <person name="Clavel T."/>
        </authorList>
    </citation>
    <scope>NUCLEOTIDE SEQUENCE [LARGE SCALE GENOMIC DNA]</scope>
    <source>
        <strain evidence="4 5">WB03_NA08</strain>
    </source>
</reference>
<evidence type="ECO:0000259" key="3">
    <source>
        <dbReference type="Pfam" id="PF08338"/>
    </source>
</evidence>
<sequence length="295" mass="31975">MSEQVVIAGGSGLIGSALIDYLEAQGFGVRRLVRRVPLHEGEVQWQPGERLDPEILEGSRAVVSLNGASIAKLPWTAQYRKQILRSRVDSTRTLVEALSQLRDDPPAFISGSAVGFYGNAPGRILTESSLPGNTFLARVCVRWEQEARKARGSRTVLLRTASVIDRAALLKPLIPLTRMGVAGPLGKGTQIWPWISLEDEVRAIVHTIHHEIEGPVNLNGPVAASANDIGRSLARHLRRPFWLPVPSWMLLTVLGKLAAQSLLLSDANVQPTVLNATGFTFTHSTVEAAITSALV</sequence>
<dbReference type="InterPro" id="IPR010099">
    <property type="entry name" value="SDR39U1"/>
</dbReference>
<dbReference type="Proteomes" id="UP000470875">
    <property type="component" value="Unassembled WGS sequence"/>
</dbReference>